<gene>
    <name evidence="2" type="ORF">EI97DRAFT_4026</name>
</gene>
<name>A0A6A6JX47_WESOR</name>
<organism evidence="2 3">
    <name type="scientific">Westerdykella ornata</name>
    <dbReference type="NCBI Taxonomy" id="318751"/>
    <lineage>
        <taxon>Eukaryota</taxon>
        <taxon>Fungi</taxon>
        <taxon>Dikarya</taxon>
        <taxon>Ascomycota</taxon>
        <taxon>Pezizomycotina</taxon>
        <taxon>Dothideomycetes</taxon>
        <taxon>Pleosporomycetidae</taxon>
        <taxon>Pleosporales</taxon>
        <taxon>Sporormiaceae</taxon>
        <taxon>Westerdykella</taxon>
    </lineage>
</organism>
<proteinExistence type="predicted"/>
<dbReference type="Proteomes" id="UP000800097">
    <property type="component" value="Unassembled WGS sequence"/>
</dbReference>
<dbReference type="RefSeq" id="XP_033658181.1">
    <property type="nucleotide sequence ID" value="XM_033796489.1"/>
</dbReference>
<accession>A0A6A6JX47</accession>
<evidence type="ECO:0000313" key="2">
    <source>
        <dbReference type="EMBL" id="KAF2280643.1"/>
    </source>
</evidence>
<keyword evidence="3" id="KW-1185">Reference proteome</keyword>
<dbReference type="GeneID" id="54549664"/>
<evidence type="ECO:0000256" key="1">
    <source>
        <dbReference type="SAM" id="MobiDB-lite"/>
    </source>
</evidence>
<protein>
    <submittedName>
        <fullName evidence="2">Uncharacterized protein</fullName>
    </submittedName>
</protein>
<evidence type="ECO:0000313" key="3">
    <source>
        <dbReference type="Proteomes" id="UP000800097"/>
    </source>
</evidence>
<reference evidence="2" key="1">
    <citation type="journal article" date="2020" name="Stud. Mycol.">
        <title>101 Dothideomycetes genomes: a test case for predicting lifestyles and emergence of pathogens.</title>
        <authorList>
            <person name="Haridas S."/>
            <person name="Albert R."/>
            <person name="Binder M."/>
            <person name="Bloem J."/>
            <person name="Labutti K."/>
            <person name="Salamov A."/>
            <person name="Andreopoulos B."/>
            <person name="Baker S."/>
            <person name="Barry K."/>
            <person name="Bills G."/>
            <person name="Bluhm B."/>
            <person name="Cannon C."/>
            <person name="Castanera R."/>
            <person name="Culley D."/>
            <person name="Daum C."/>
            <person name="Ezra D."/>
            <person name="Gonzalez J."/>
            <person name="Henrissat B."/>
            <person name="Kuo A."/>
            <person name="Liang C."/>
            <person name="Lipzen A."/>
            <person name="Lutzoni F."/>
            <person name="Magnuson J."/>
            <person name="Mondo S."/>
            <person name="Nolan M."/>
            <person name="Ohm R."/>
            <person name="Pangilinan J."/>
            <person name="Park H.-J."/>
            <person name="Ramirez L."/>
            <person name="Alfaro M."/>
            <person name="Sun H."/>
            <person name="Tritt A."/>
            <person name="Yoshinaga Y."/>
            <person name="Zwiers L.-H."/>
            <person name="Turgeon B."/>
            <person name="Goodwin S."/>
            <person name="Spatafora J."/>
            <person name="Crous P."/>
            <person name="Grigoriev I."/>
        </authorList>
    </citation>
    <scope>NUCLEOTIDE SEQUENCE</scope>
    <source>
        <strain evidence="2">CBS 379.55</strain>
    </source>
</reference>
<dbReference type="AlphaFoldDB" id="A0A6A6JX47"/>
<feature type="region of interest" description="Disordered" evidence="1">
    <location>
        <begin position="151"/>
        <end position="178"/>
    </location>
</feature>
<sequence length="178" mass="19859">MAGIVERCRNHGSVASAQCRDVQARLRRDDFIARYGFGRVRRNNNNITCNTVICGLGIRSFLYRACQDIHRHDQGEMGVLTATLVVLRTVRESIYCTPKNGTIMASRSPCQPRRLEHSPSSVSLFVLVLPPYSTPKARKQPLDHTRHLRLLAPGHNPRTGLSLPTSNPLGLSECSDEL</sequence>
<dbReference type="EMBL" id="ML986484">
    <property type="protein sequence ID" value="KAF2280643.1"/>
    <property type="molecule type" value="Genomic_DNA"/>
</dbReference>